<proteinExistence type="predicted"/>
<sequence length="129" mass="14580">MKFTYNHNEGFETDTEFGKMTISGNEQKGYRPYQMMVGSIAVCSASVLKKVLEKKRFTVEDISVEADVERDEQNANKLTKIALHFTVISSDIEDTKLAKAVETAHKHCPMARTVEDAVEITETYELKQA</sequence>
<dbReference type="InterPro" id="IPR015946">
    <property type="entry name" value="KH_dom-like_a/b"/>
</dbReference>
<evidence type="ECO:0000313" key="2">
    <source>
        <dbReference type="Proteomes" id="UP000199318"/>
    </source>
</evidence>
<comment type="caution">
    <text evidence="1">The sequence shown here is derived from an EMBL/GenBank/DDBJ whole genome shotgun (WGS) entry which is preliminary data.</text>
</comment>
<dbReference type="InterPro" id="IPR036102">
    <property type="entry name" value="OsmC/Ohrsf"/>
</dbReference>
<protein>
    <submittedName>
        <fullName evidence="1">Uncharacterized OsmC-related protein</fullName>
    </submittedName>
</protein>
<dbReference type="Gene3D" id="3.30.300.20">
    <property type="match status" value="1"/>
</dbReference>
<organism evidence="1 2">
    <name type="scientific">Salisediminibacterium halotolerans</name>
    <dbReference type="NCBI Taxonomy" id="517425"/>
    <lineage>
        <taxon>Bacteria</taxon>
        <taxon>Bacillati</taxon>
        <taxon>Bacillota</taxon>
        <taxon>Bacilli</taxon>
        <taxon>Bacillales</taxon>
        <taxon>Bacillaceae</taxon>
        <taxon>Salisediminibacterium</taxon>
    </lineage>
</organism>
<dbReference type="OrthoDB" id="13625at2"/>
<evidence type="ECO:0000313" key="1">
    <source>
        <dbReference type="EMBL" id="SES08260.1"/>
    </source>
</evidence>
<dbReference type="Pfam" id="PF02566">
    <property type="entry name" value="OsmC"/>
    <property type="match status" value="1"/>
</dbReference>
<dbReference type="PANTHER" id="PTHR34352:SF1">
    <property type="entry name" value="PROTEIN YHFA"/>
    <property type="match status" value="1"/>
</dbReference>
<accession>A0A1H9UFC3</accession>
<reference evidence="2" key="1">
    <citation type="submission" date="2016-10" db="EMBL/GenBank/DDBJ databases">
        <authorList>
            <person name="de Groot N.N."/>
        </authorList>
    </citation>
    <scope>NUCLEOTIDE SEQUENCE [LARGE SCALE GENOMIC DNA]</scope>
    <source>
        <strain evidence="2">10nlg</strain>
    </source>
</reference>
<dbReference type="PANTHER" id="PTHR34352">
    <property type="entry name" value="PROTEIN YHFA"/>
    <property type="match status" value="1"/>
</dbReference>
<dbReference type="InterPro" id="IPR003718">
    <property type="entry name" value="OsmC/Ohr_fam"/>
</dbReference>
<dbReference type="AlphaFoldDB" id="A0A1H9UFC3"/>
<name>A0A1H9UFC3_9BACI</name>
<dbReference type="STRING" id="1464123.SAMN05444126_11426"/>
<dbReference type="Proteomes" id="UP000199318">
    <property type="component" value="Unassembled WGS sequence"/>
</dbReference>
<keyword evidence="2" id="KW-1185">Reference proteome</keyword>
<dbReference type="EMBL" id="FOGV01000014">
    <property type="protein sequence ID" value="SES08260.1"/>
    <property type="molecule type" value="Genomic_DNA"/>
</dbReference>
<gene>
    <name evidence="1" type="ORF">SAMN05444126_11426</name>
</gene>
<dbReference type="RefSeq" id="WP_093073061.1">
    <property type="nucleotide sequence ID" value="NZ_FOGV01000014.1"/>
</dbReference>
<dbReference type="SUPFAM" id="SSF82784">
    <property type="entry name" value="OsmC-like"/>
    <property type="match status" value="1"/>
</dbReference>